<evidence type="ECO:0000313" key="2">
    <source>
        <dbReference type="Proteomes" id="UP000323300"/>
    </source>
</evidence>
<protein>
    <submittedName>
        <fullName evidence="1">Zinc transport system substrate-binding protein</fullName>
    </submittedName>
</protein>
<dbReference type="Gene3D" id="2.130.10.10">
    <property type="entry name" value="YVTN repeat-like/Quinoprotein amine dehydrogenase"/>
    <property type="match status" value="1"/>
</dbReference>
<dbReference type="InterPro" id="IPR047697">
    <property type="entry name" value="AztD-like"/>
</dbReference>
<dbReference type="RefSeq" id="WP_149761104.1">
    <property type="nucleotide sequence ID" value="NZ_BSPE01000078.1"/>
</dbReference>
<reference evidence="1 2" key="1">
    <citation type="submission" date="2016-10" db="EMBL/GenBank/DDBJ databases">
        <authorList>
            <person name="Varghese N."/>
            <person name="Submissions S."/>
        </authorList>
    </citation>
    <scope>NUCLEOTIDE SEQUENCE [LARGE SCALE GENOMIC DNA]</scope>
    <source>
        <strain evidence="1 2">DSM 21822</strain>
    </source>
</reference>
<dbReference type="AlphaFoldDB" id="A0A1I4B047"/>
<evidence type="ECO:0000313" key="1">
    <source>
        <dbReference type="EMBL" id="SFK61770.1"/>
    </source>
</evidence>
<dbReference type="SUPFAM" id="SSF50969">
    <property type="entry name" value="YVTN repeat-like/Quinoprotein amine dehydrogenase"/>
    <property type="match status" value="1"/>
</dbReference>
<sequence>MHDFRKTLSALTIIMACVPVPSLADEKSAWRLFVSDHGAPVVHVLDAAGGKKIGTFSLKSPASLYASDSGRTVFAVQRDGNLVSAIATGISVDDHGDHGDIEIEAPQRLDADIAGKKPVHFVDHHGDIALFFDDEGVARIASEKTVLDGLPHIREVRTASPHHGVAIAFGEHMLVTEPHPEKPVEELPVGIRVLDRSGARVGNLHECPDLHGEATSGRLTAIACAKGLLVAKSGKDSPQTDFLAYPDNLPNGKSTTLAGGRGLQYFLGNYGSSAVVLIDPETEDAFRLIELPARRVHFAVDPVRPKFAYVFTEDGRLHQIDVLAGSITKSLALTEPYSMDGHWSDPRPRIAVAGDNILVTDPLKSTIRVVEAASFAKTGDIPLDGKPFNIVAVGGSGETH</sequence>
<name>A0A1I4B047_9HYPH</name>
<dbReference type="InterPro" id="IPR015943">
    <property type="entry name" value="WD40/YVTN_repeat-like_dom_sf"/>
</dbReference>
<accession>A0A1I4B047</accession>
<organism evidence="1 2">
    <name type="scientific">Neomesorhizobium albiziae</name>
    <dbReference type="NCBI Taxonomy" id="335020"/>
    <lineage>
        <taxon>Bacteria</taxon>
        <taxon>Pseudomonadati</taxon>
        <taxon>Pseudomonadota</taxon>
        <taxon>Alphaproteobacteria</taxon>
        <taxon>Hyphomicrobiales</taxon>
        <taxon>Phyllobacteriaceae</taxon>
        <taxon>Neomesorhizobium</taxon>
    </lineage>
</organism>
<proteinExistence type="predicted"/>
<dbReference type="EMBL" id="FOSL01000009">
    <property type="protein sequence ID" value="SFK61770.1"/>
    <property type="molecule type" value="Genomic_DNA"/>
</dbReference>
<keyword evidence="2" id="KW-1185">Reference proteome</keyword>
<gene>
    <name evidence="1" type="ORF">SAMN04488498_10963</name>
</gene>
<dbReference type="Proteomes" id="UP000323300">
    <property type="component" value="Unassembled WGS sequence"/>
</dbReference>
<dbReference type="OrthoDB" id="9810636at2"/>
<dbReference type="InterPro" id="IPR011044">
    <property type="entry name" value="Quino_amine_DH_bsu"/>
</dbReference>
<dbReference type="NCBIfam" id="NF038015">
    <property type="entry name" value="AztD"/>
    <property type="match status" value="1"/>
</dbReference>
<dbReference type="PROSITE" id="PS51257">
    <property type="entry name" value="PROKAR_LIPOPROTEIN"/>
    <property type="match status" value="1"/>
</dbReference>